<feature type="region of interest" description="Disordered" evidence="1">
    <location>
        <begin position="1697"/>
        <end position="1716"/>
    </location>
</feature>
<dbReference type="PANTHER" id="PTHR23039">
    <property type="entry name" value="NANCE-HORAN SYNDROME PROTEIN"/>
    <property type="match status" value="1"/>
</dbReference>
<feature type="compositionally biased region" description="Low complexity" evidence="1">
    <location>
        <begin position="1358"/>
        <end position="1369"/>
    </location>
</feature>
<feature type="compositionally biased region" description="Low complexity" evidence="1">
    <location>
        <begin position="1491"/>
        <end position="1515"/>
    </location>
</feature>
<gene>
    <name evidence="2" type="ORF">AALO_G00247740</name>
</gene>
<feature type="region of interest" description="Disordered" evidence="1">
    <location>
        <begin position="1214"/>
        <end position="1285"/>
    </location>
</feature>
<feature type="compositionally biased region" description="Basic and acidic residues" evidence="1">
    <location>
        <begin position="1231"/>
        <end position="1243"/>
    </location>
</feature>
<feature type="compositionally biased region" description="Low complexity" evidence="1">
    <location>
        <begin position="251"/>
        <end position="262"/>
    </location>
</feature>
<dbReference type="PANTHER" id="PTHR23039:SF3">
    <property type="entry name" value="NHS-LIKE PROTEIN 1"/>
    <property type="match status" value="1"/>
</dbReference>
<feature type="region of interest" description="Disordered" evidence="1">
    <location>
        <begin position="448"/>
        <end position="529"/>
    </location>
</feature>
<dbReference type="GO" id="GO:0030154">
    <property type="term" value="P:cell differentiation"/>
    <property type="evidence" value="ECO:0007669"/>
    <property type="project" value="TreeGrafter"/>
</dbReference>
<dbReference type="Proteomes" id="UP000823561">
    <property type="component" value="Chromosome 19"/>
</dbReference>
<feature type="compositionally biased region" description="Low complexity" evidence="1">
    <location>
        <begin position="808"/>
        <end position="829"/>
    </location>
</feature>
<feature type="region of interest" description="Disordered" evidence="1">
    <location>
        <begin position="659"/>
        <end position="1018"/>
    </location>
</feature>
<feature type="compositionally biased region" description="Pro residues" evidence="1">
    <location>
        <begin position="872"/>
        <end position="888"/>
    </location>
</feature>
<feature type="compositionally biased region" description="Low complexity" evidence="1">
    <location>
        <begin position="1556"/>
        <end position="1578"/>
    </location>
</feature>
<feature type="compositionally biased region" description="Low complexity" evidence="1">
    <location>
        <begin position="1646"/>
        <end position="1662"/>
    </location>
</feature>
<feature type="compositionally biased region" description="Polar residues" evidence="1">
    <location>
        <begin position="782"/>
        <end position="792"/>
    </location>
</feature>
<feature type="compositionally biased region" description="Polar residues" evidence="1">
    <location>
        <begin position="313"/>
        <end position="326"/>
    </location>
</feature>
<feature type="region of interest" description="Disordered" evidence="1">
    <location>
        <begin position="1629"/>
        <end position="1670"/>
    </location>
</feature>
<feature type="compositionally biased region" description="Basic and acidic residues" evidence="1">
    <location>
        <begin position="104"/>
        <end position="114"/>
    </location>
</feature>
<evidence type="ECO:0000256" key="1">
    <source>
        <dbReference type="SAM" id="MobiDB-lite"/>
    </source>
</evidence>
<feature type="region of interest" description="Disordered" evidence="1">
    <location>
        <begin position="1328"/>
        <end position="1447"/>
    </location>
</feature>
<evidence type="ECO:0008006" key="4">
    <source>
        <dbReference type="Google" id="ProtNLM"/>
    </source>
</evidence>
<organism evidence="2 3">
    <name type="scientific">Alosa alosa</name>
    <name type="common">allis shad</name>
    <dbReference type="NCBI Taxonomy" id="278164"/>
    <lineage>
        <taxon>Eukaryota</taxon>
        <taxon>Metazoa</taxon>
        <taxon>Chordata</taxon>
        <taxon>Craniata</taxon>
        <taxon>Vertebrata</taxon>
        <taxon>Euteleostomi</taxon>
        <taxon>Actinopterygii</taxon>
        <taxon>Neopterygii</taxon>
        <taxon>Teleostei</taxon>
        <taxon>Clupei</taxon>
        <taxon>Clupeiformes</taxon>
        <taxon>Clupeoidei</taxon>
        <taxon>Clupeidae</taxon>
        <taxon>Alosa</taxon>
    </lineage>
</organism>
<protein>
    <recommendedName>
        <fullName evidence="4">NHS-like protein 1</fullName>
    </recommendedName>
</protein>
<feature type="region of interest" description="Disordered" evidence="1">
    <location>
        <begin position="592"/>
        <end position="645"/>
    </location>
</feature>
<evidence type="ECO:0000313" key="2">
    <source>
        <dbReference type="EMBL" id="KAG5265913.1"/>
    </source>
</evidence>
<dbReference type="Pfam" id="PF15273">
    <property type="entry name" value="NHS"/>
    <property type="match status" value="3"/>
</dbReference>
<reference evidence="2" key="1">
    <citation type="submission" date="2020-10" db="EMBL/GenBank/DDBJ databases">
        <title>Chromosome-scale genome assembly of the Allis shad, Alosa alosa.</title>
        <authorList>
            <person name="Margot Z."/>
            <person name="Christophe K."/>
            <person name="Cabau C."/>
            <person name="Louis A."/>
            <person name="Berthelot C."/>
            <person name="Parey E."/>
            <person name="Roest Crollius H."/>
            <person name="Montfort J."/>
            <person name="Robinson-Rechavi M."/>
            <person name="Bucao C."/>
            <person name="Bouchez O."/>
            <person name="Gislard M."/>
            <person name="Lluch J."/>
            <person name="Milhes M."/>
            <person name="Lampietro C."/>
            <person name="Lopez Roques C."/>
            <person name="Donnadieu C."/>
            <person name="Braasch I."/>
            <person name="Desvignes T."/>
            <person name="Postlethwait J."/>
            <person name="Bobe J."/>
            <person name="Guiguen Y."/>
        </authorList>
    </citation>
    <scope>NUCLEOTIDE SEQUENCE</scope>
    <source>
        <strain evidence="2">M-15738</strain>
        <tissue evidence="2">Blood</tissue>
    </source>
</reference>
<feature type="region of interest" description="Disordered" evidence="1">
    <location>
        <begin position="312"/>
        <end position="360"/>
    </location>
</feature>
<keyword evidence="3" id="KW-1185">Reference proteome</keyword>
<proteinExistence type="predicted"/>
<feature type="region of interest" description="Disordered" evidence="1">
    <location>
        <begin position="242"/>
        <end position="268"/>
    </location>
</feature>
<feature type="compositionally biased region" description="Polar residues" evidence="1">
    <location>
        <begin position="337"/>
        <end position="346"/>
    </location>
</feature>
<feature type="compositionally biased region" description="Polar residues" evidence="1">
    <location>
        <begin position="756"/>
        <end position="771"/>
    </location>
</feature>
<dbReference type="InterPro" id="IPR024845">
    <property type="entry name" value="NHS-like"/>
</dbReference>
<comment type="caution">
    <text evidence="2">The sequence shown here is derived from an EMBL/GenBank/DDBJ whole genome shotgun (WGS) entry which is preliminary data.</text>
</comment>
<dbReference type="EMBL" id="JADWDJ010000019">
    <property type="protein sequence ID" value="KAG5265913.1"/>
    <property type="molecule type" value="Genomic_DNA"/>
</dbReference>
<feature type="region of interest" description="Disordered" evidence="1">
    <location>
        <begin position="90"/>
        <end position="122"/>
    </location>
</feature>
<feature type="compositionally biased region" description="Polar residues" evidence="1">
    <location>
        <begin position="905"/>
        <end position="927"/>
    </location>
</feature>
<accession>A0AAV6FT75</accession>
<feature type="compositionally biased region" description="Pro residues" evidence="1">
    <location>
        <begin position="970"/>
        <end position="997"/>
    </location>
</feature>
<feature type="compositionally biased region" description="Low complexity" evidence="1">
    <location>
        <begin position="92"/>
        <end position="102"/>
    </location>
</feature>
<feature type="compositionally biased region" description="Polar residues" evidence="1">
    <location>
        <begin position="456"/>
        <end position="509"/>
    </location>
</feature>
<feature type="compositionally biased region" description="Low complexity" evidence="1">
    <location>
        <begin position="601"/>
        <end position="612"/>
    </location>
</feature>
<feature type="compositionally biased region" description="Low complexity" evidence="1">
    <location>
        <begin position="845"/>
        <end position="871"/>
    </location>
</feature>
<feature type="compositionally biased region" description="Low complexity" evidence="1">
    <location>
        <begin position="692"/>
        <end position="704"/>
    </location>
</feature>
<evidence type="ECO:0000313" key="3">
    <source>
        <dbReference type="Proteomes" id="UP000823561"/>
    </source>
</evidence>
<sequence length="1716" mass="184454">MVFIGTTLKSVIKYFKRKAVSSLDDESKWTVHYQAPWHQQENVFLPGARPPCVEDLHKQAKVNLKTALRECDNLRKDGFRSSQYYTQGPAFSSSSLSDSVHSQPDTEQRDKKSSDSSPEEESLVYIRAHTPLIEDMNGHDSSIYSSWNQSFPLPTPEEKMRQQAKSVLTDIVPINITGETFDRQASFRRSLVNTDTVIRRPKKVRRRKTITGVPDNIQRELAPQGEDGGRAHSMYLPGQYSSLGRTSSINSTLRRSLTRDSSCQTEEVKIVPPSMRRIRAQRGQGIAAQMANISTSSSGSLSAASDCNGLVFTPQTQTQSNSSDQGFHSLPRPGTRTAAQSDSGNYTAGHYRMTNGSSHSLPHQVAVGRASDHSLHPAASLRTNGLPSPKFQGYQSEQHITASPSDYAGLFNGPTSLSAKGLMLSPPDFEGSAYENSGIYMASMEPFPVDGPPSTPGSSRCQSTASVSTGANTETDSQCSTLDGRNCSSPSYTRRESNSSTQSCGTLTSDPWGYDNVTPPKPDLTSSCSSPVNHLYGSSEHSPNKTDTSSLYSVDNEGYFTSMRLDSGLKSHSHSCISRADQARHDIYECRKHHSQDDRISLGSSKSLSRSISLRKAKKPPRPPARTDSLRRKARTPHLNESVLNEKLISSLQQSLQGRSQSVSLAGESPSAGGGHFEDPWVLRPRTHSNVSAASSGMSAPAAMCPVTPPPHSDNSSQRSDYTESWDFCSEKGLPQSSSNGMTDESLPNGAAVTNGMMSSDGMTNGSSQNGHKMCLPLVHVNTVNGPRSKTTSPEKMHRLTSPSSGYSSQSNTPTTGTPTTSGMRAKSPGKPPKPKPKPKVPERSSSLLSSLSVSSSSTSLSSTTSDTGKLPMPPPPPPLPGPTPPASPSATSDSPPPTMESPKCDTTLSPPLTPQASVIDNDQTSPPATPTVAEISMETLHSSPGFPSPPPPVEVTLESLLQCSNTSLLPPPPPPPPLPPSPSSPSGLPTPPPLPPLLGIRPPSAPVFKLPPRSVQQAVDMEKVTTPPSPGHHEETAMWPRPLITAEALQMVQLRSVKNLKVQEGQDEEPTASPSAEEQVQELDHDEKILESEELKKSIIPVHLSLTTCSSPIENGMEFPPSPLRERLLIPDRENTLVIPHRENPLVIPDRENPLMIPDKENPLMIPDRENLVVIPDRENPLVIPDRENALVISDRENPLMILDRENPLVIPESLSGPEAMEKGTICNGKSDDHISETHDEPTGEPSVQPDDKPMSLESQSPLMASPVTPRKQKPPVSPNKPKLSLIVPPLPSLSCLEVECVQVPNTDSPVASSPDVPPLFEVTGGQCFTLHQEDGEDTDSGSSTPMLLTQRRDSLSSELSSEGLPPGMHIQDLIIQEQDLGLSDERSTSDEDDLAASSGSSSFREEEQSVVADSHHSSPAPDASTNGEAHGDMVTPTRPRTTEDLFAVIHRSKRKVLGRGDCEELLLSSPSPPVTPTGVSPGGPPHPHPSLSLPRQPGSIQRSLRRSSTSSDSFKALLLKKGSRTEGSFRMSAAEMLKCTDPRKQRPQRTDATSSSSTSPSVSSQWPSSSSLPSPSHVAPPDPVENGVDSSCLSPGRSRRAVADEWARSEGLVPRLSPGLCSSSFSLSPTSAAAAMPPGKYARSRTPPSAASSRYNARSRIPSSPMTAICEREGEMSDGYEDQWESSARTIGQHRSPFSLAMSPSPTLCKGGSA</sequence>
<name>A0AAV6FT75_9TELE</name>
<feature type="region of interest" description="Disordered" evidence="1">
    <location>
        <begin position="1461"/>
        <end position="1607"/>
    </location>
</feature>